<evidence type="ECO:0000313" key="3">
    <source>
        <dbReference type="EMBL" id="CAI2366059.1"/>
    </source>
</evidence>
<reference evidence="3" key="1">
    <citation type="submission" date="2023-07" db="EMBL/GenBank/DDBJ databases">
        <authorList>
            <consortium name="AG Swart"/>
            <person name="Singh M."/>
            <person name="Singh A."/>
            <person name="Seah K."/>
            <person name="Emmerich C."/>
        </authorList>
    </citation>
    <scope>NUCLEOTIDE SEQUENCE</scope>
    <source>
        <strain evidence="3">DP1</strain>
    </source>
</reference>
<sequence length="378" mass="44181">MGTKQLASSYNEDMGSLEVINDRMKEELQSLLTNLESHLEKAKENKRRYLEAKMQTDGLYNKDEDLYSAQNNINKLEKDIKRMKRDLNRAYGIDKITNLENELAQYNKEAKILEKDTLGLRFIKNAHIKARKEIDANLAAKSRYSNLKEETDNTKRELKEKLEELKERERLVAVEHQQVIELENQCRKLNQLLRDHNRGEQVIPGPVPDISENDIQDLENEIEKLSNLRASEEQKYKKMHKKYQATLAEKTQEVNDFRRKVKEKEQECKLGEFKINQFRRSIPRNTLLQMNTTAGGFSTVKIKGSSTQYHKTLKSSRMAFNSTEFTESKEVKGITNIKTKLPSATKKQKAHRYSLDEKSETKNITKTIKKNRKSKIKL</sequence>
<evidence type="ECO:0000256" key="1">
    <source>
        <dbReference type="SAM" id="Coils"/>
    </source>
</evidence>
<dbReference type="EMBL" id="CAMPGE010007133">
    <property type="protein sequence ID" value="CAI2366059.1"/>
    <property type="molecule type" value="Genomic_DNA"/>
</dbReference>
<name>A0AAD1UC23_EUPCR</name>
<keyword evidence="1" id="KW-0175">Coiled coil</keyword>
<feature type="region of interest" description="Disordered" evidence="2">
    <location>
        <begin position="342"/>
        <end position="378"/>
    </location>
</feature>
<accession>A0AAD1UC23</accession>
<protein>
    <submittedName>
        <fullName evidence="3">Uncharacterized protein</fullName>
    </submittedName>
</protein>
<dbReference type="AlphaFoldDB" id="A0AAD1UC23"/>
<comment type="caution">
    <text evidence="3">The sequence shown here is derived from an EMBL/GenBank/DDBJ whole genome shotgun (WGS) entry which is preliminary data.</text>
</comment>
<gene>
    <name evidence="3" type="ORF">ECRASSUSDP1_LOCUS7330</name>
</gene>
<dbReference type="Proteomes" id="UP001295684">
    <property type="component" value="Unassembled WGS sequence"/>
</dbReference>
<feature type="compositionally biased region" description="Basic and acidic residues" evidence="2">
    <location>
        <begin position="353"/>
        <end position="363"/>
    </location>
</feature>
<feature type="compositionally biased region" description="Basic residues" evidence="2">
    <location>
        <begin position="367"/>
        <end position="378"/>
    </location>
</feature>
<organism evidence="3 4">
    <name type="scientific">Euplotes crassus</name>
    <dbReference type="NCBI Taxonomy" id="5936"/>
    <lineage>
        <taxon>Eukaryota</taxon>
        <taxon>Sar</taxon>
        <taxon>Alveolata</taxon>
        <taxon>Ciliophora</taxon>
        <taxon>Intramacronucleata</taxon>
        <taxon>Spirotrichea</taxon>
        <taxon>Hypotrichia</taxon>
        <taxon>Euplotida</taxon>
        <taxon>Euplotidae</taxon>
        <taxon>Moneuplotes</taxon>
    </lineage>
</organism>
<keyword evidence="4" id="KW-1185">Reference proteome</keyword>
<proteinExistence type="predicted"/>
<feature type="coiled-coil region" evidence="1">
    <location>
        <begin position="21"/>
        <end position="267"/>
    </location>
</feature>
<evidence type="ECO:0000256" key="2">
    <source>
        <dbReference type="SAM" id="MobiDB-lite"/>
    </source>
</evidence>
<evidence type="ECO:0000313" key="4">
    <source>
        <dbReference type="Proteomes" id="UP001295684"/>
    </source>
</evidence>